<dbReference type="AlphaFoldDB" id="A0A8X6QS75"/>
<proteinExistence type="predicted"/>
<keyword evidence="2" id="KW-1185">Reference proteome</keyword>
<organism evidence="1 2">
    <name type="scientific">Nephila pilipes</name>
    <name type="common">Giant wood spider</name>
    <name type="synonym">Nephila maculata</name>
    <dbReference type="NCBI Taxonomy" id="299642"/>
    <lineage>
        <taxon>Eukaryota</taxon>
        <taxon>Metazoa</taxon>
        <taxon>Ecdysozoa</taxon>
        <taxon>Arthropoda</taxon>
        <taxon>Chelicerata</taxon>
        <taxon>Arachnida</taxon>
        <taxon>Araneae</taxon>
        <taxon>Araneomorphae</taxon>
        <taxon>Entelegynae</taxon>
        <taxon>Araneoidea</taxon>
        <taxon>Nephilidae</taxon>
        <taxon>Nephila</taxon>
    </lineage>
</organism>
<evidence type="ECO:0000313" key="2">
    <source>
        <dbReference type="Proteomes" id="UP000887013"/>
    </source>
</evidence>
<evidence type="ECO:0000313" key="1">
    <source>
        <dbReference type="EMBL" id="GFU33692.1"/>
    </source>
</evidence>
<accession>A0A8X6QS75</accession>
<name>A0A8X6QS75_NEPPI</name>
<dbReference type="EMBL" id="BMAW01083370">
    <property type="protein sequence ID" value="GFU33692.1"/>
    <property type="molecule type" value="Genomic_DNA"/>
</dbReference>
<dbReference type="Proteomes" id="UP000887013">
    <property type="component" value="Unassembled WGS sequence"/>
</dbReference>
<comment type="caution">
    <text evidence="1">The sequence shown here is derived from an EMBL/GenBank/DDBJ whole genome shotgun (WGS) entry which is preliminary data.</text>
</comment>
<protein>
    <submittedName>
        <fullName evidence="1">Uncharacterized protein</fullName>
    </submittedName>
</protein>
<dbReference type="OrthoDB" id="10581626at2759"/>
<gene>
    <name evidence="1" type="ORF">NPIL_562831</name>
</gene>
<sequence length="104" mass="11748">MNHVDLQYPVAMTTAIHMPSCISHGSFHKGKPCYTEIARECVCHRRGGKGLTPCVHCKQPDRAPGWKVGKIWFYPGKQSRSVLTQVDKWKNPFSRNCEASTANF</sequence>
<reference evidence="1" key="1">
    <citation type="submission" date="2020-08" db="EMBL/GenBank/DDBJ databases">
        <title>Multicomponent nature underlies the extraordinary mechanical properties of spider dragline silk.</title>
        <authorList>
            <person name="Kono N."/>
            <person name="Nakamura H."/>
            <person name="Mori M."/>
            <person name="Yoshida Y."/>
            <person name="Ohtoshi R."/>
            <person name="Malay A.D."/>
            <person name="Moran D.A.P."/>
            <person name="Tomita M."/>
            <person name="Numata K."/>
            <person name="Arakawa K."/>
        </authorList>
    </citation>
    <scope>NUCLEOTIDE SEQUENCE</scope>
</reference>